<sequence>MYVKKMKRFGWILMLLCIVCSSCVRKKHRPVPDVSHISVPPVMIDRFDQALTALDTAHLHQALAQLYQQYPAFMPVYFEQIMNYGPYSDTNHLLFEEVRAMLHSKDIHGLQDTINKHFPDLSWLSRELRQGFRYLKYYFPSYHIPKVVTFYSGLNNFGAVTVDTVLGIGLDMFLGENYPFYLQVSDPYPQYMLHQFAPEYIVPDCFKVIEQQMYPPAQEGTLLDMMVQAGKQLYFLDVILPDAPDSVKIGFTQKQLDWCRKNERLIWQYFIQNNLLYVRDMQQILHYVGPGPNTQGMPGEAPGNIGSWVGWQIVRKYMDDHPDVSLPQLMQMRDAQQLLTDARYRP</sequence>
<gene>
    <name evidence="1" type="ORF">BXY57_0545</name>
</gene>
<dbReference type="InterPro" id="IPR019853">
    <property type="entry name" value="GldB-like"/>
</dbReference>
<dbReference type="Pfam" id="PF25594">
    <property type="entry name" value="GldB_lipo"/>
    <property type="match status" value="1"/>
</dbReference>
<evidence type="ECO:0000313" key="2">
    <source>
        <dbReference type="Proteomes" id="UP000230000"/>
    </source>
</evidence>
<comment type="caution">
    <text evidence="1">The sequence shown here is derived from an EMBL/GenBank/DDBJ whole genome shotgun (WGS) entry which is preliminary data.</text>
</comment>
<accession>A0A2M9CT37</accession>
<evidence type="ECO:0000313" key="1">
    <source>
        <dbReference type="EMBL" id="PJJ74978.1"/>
    </source>
</evidence>
<proteinExistence type="predicted"/>
<organism evidence="1 2">
    <name type="scientific">Thermoflavifilum aggregans</name>
    <dbReference type="NCBI Taxonomy" id="454188"/>
    <lineage>
        <taxon>Bacteria</taxon>
        <taxon>Pseudomonadati</taxon>
        <taxon>Bacteroidota</taxon>
        <taxon>Chitinophagia</taxon>
        <taxon>Chitinophagales</taxon>
        <taxon>Chitinophagaceae</taxon>
        <taxon>Thermoflavifilum</taxon>
    </lineage>
</organism>
<dbReference type="Proteomes" id="UP000230000">
    <property type="component" value="Unassembled WGS sequence"/>
</dbReference>
<evidence type="ECO:0008006" key="3">
    <source>
        <dbReference type="Google" id="ProtNLM"/>
    </source>
</evidence>
<keyword evidence="2" id="KW-1185">Reference proteome</keyword>
<reference evidence="1 2" key="1">
    <citation type="submission" date="2017-11" db="EMBL/GenBank/DDBJ databases">
        <title>Genomic Encyclopedia of Archaeal and Bacterial Type Strains, Phase II (KMG-II): From Individual Species to Whole Genera.</title>
        <authorList>
            <person name="Goeker M."/>
        </authorList>
    </citation>
    <scope>NUCLEOTIDE SEQUENCE [LARGE SCALE GENOMIC DNA]</scope>
    <source>
        <strain evidence="1 2">DSM 27268</strain>
    </source>
</reference>
<protein>
    <recommendedName>
        <fullName evidence="3">Gliding motility-associated lipoprotein GldB</fullName>
    </recommendedName>
</protein>
<dbReference type="EMBL" id="PGFG01000001">
    <property type="protein sequence ID" value="PJJ74978.1"/>
    <property type="molecule type" value="Genomic_DNA"/>
</dbReference>
<name>A0A2M9CT37_9BACT</name>
<dbReference type="AlphaFoldDB" id="A0A2M9CT37"/>